<dbReference type="STRING" id="1095630.A0A2J6TAX8"/>
<dbReference type="OrthoDB" id="5415347at2759"/>
<reference evidence="3 4" key="1">
    <citation type="submission" date="2016-04" db="EMBL/GenBank/DDBJ databases">
        <title>A degradative enzymes factory behind the ericoid mycorrhizal symbiosis.</title>
        <authorList>
            <consortium name="DOE Joint Genome Institute"/>
            <person name="Martino E."/>
            <person name="Morin E."/>
            <person name="Grelet G."/>
            <person name="Kuo A."/>
            <person name="Kohler A."/>
            <person name="Daghino S."/>
            <person name="Barry K."/>
            <person name="Choi C."/>
            <person name="Cichocki N."/>
            <person name="Clum A."/>
            <person name="Copeland A."/>
            <person name="Hainaut M."/>
            <person name="Haridas S."/>
            <person name="Labutti K."/>
            <person name="Lindquist E."/>
            <person name="Lipzen A."/>
            <person name="Khouja H.-R."/>
            <person name="Murat C."/>
            <person name="Ohm R."/>
            <person name="Olson A."/>
            <person name="Spatafora J."/>
            <person name="Veneault-Fourrey C."/>
            <person name="Henrissat B."/>
            <person name="Grigoriev I."/>
            <person name="Martin F."/>
            <person name="Perotto S."/>
        </authorList>
    </citation>
    <scope>NUCLEOTIDE SEQUENCE [LARGE SCALE GENOMIC DNA]</scope>
    <source>
        <strain evidence="3 4">E</strain>
    </source>
</reference>
<dbReference type="GeneID" id="36580582"/>
<protein>
    <recommendedName>
        <fullName evidence="5">Apple domain-containing protein</fullName>
    </recommendedName>
</protein>
<accession>A0A2J6TAX8</accession>
<keyword evidence="2" id="KW-1133">Transmembrane helix</keyword>
<evidence type="ECO:0000313" key="4">
    <source>
        <dbReference type="Proteomes" id="UP000235371"/>
    </source>
</evidence>
<evidence type="ECO:0000256" key="1">
    <source>
        <dbReference type="SAM" id="MobiDB-lite"/>
    </source>
</evidence>
<keyword evidence="2" id="KW-0812">Transmembrane</keyword>
<organism evidence="3 4">
    <name type="scientific">Hyaloscypha bicolor E</name>
    <dbReference type="NCBI Taxonomy" id="1095630"/>
    <lineage>
        <taxon>Eukaryota</taxon>
        <taxon>Fungi</taxon>
        <taxon>Dikarya</taxon>
        <taxon>Ascomycota</taxon>
        <taxon>Pezizomycotina</taxon>
        <taxon>Leotiomycetes</taxon>
        <taxon>Helotiales</taxon>
        <taxon>Hyaloscyphaceae</taxon>
        <taxon>Hyaloscypha</taxon>
        <taxon>Hyaloscypha bicolor</taxon>
    </lineage>
</organism>
<feature type="region of interest" description="Disordered" evidence="1">
    <location>
        <begin position="1"/>
        <end position="25"/>
    </location>
</feature>
<dbReference type="InParanoid" id="A0A2J6TAX8"/>
<keyword evidence="2" id="KW-0472">Membrane</keyword>
<evidence type="ECO:0000256" key="2">
    <source>
        <dbReference type="SAM" id="Phobius"/>
    </source>
</evidence>
<dbReference type="EMBL" id="KZ613791">
    <property type="protein sequence ID" value="PMD60190.1"/>
    <property type="molecule type" value="Genomic_DNA"/>
</dbReference>
<dbReference type="RefSeq" id="XP_024737094.1">
    <property type="nucleotide sequence ID" value="XM_024872502.1"/>
</dbReference>
<keyword evidence="4" id="KW-1185">Reference proteome</keyword>
<evidence type="ECO:0008006" key="5">
    <source>
        <dbReference type="Google" id="ProtNLM"/>
    </source>
</evidence>
<sequence length="253" mass="26628">MAYHNAPQIVPTDNPPQVSFSDAPEVAQPEKEVKIGDYQYYQGVEADPEKPSICGLRRLTFFLAILVALLVVGGAVGGGVGGSMAAKSRKDSTLQSLSSTAGYVPEYVLFSSKVSITSIILIETSTMHLSTGTTQPSATTTVIIPVATDKAGCPLVNNTVFTAPSGSRFQKICYDDILSINIDFQMHVVTSFDSCIGLCDSANVENGTPICKSVVWDLGGSDNQDCWLKNASAVLTPNSQTGNVNGTAAAILL</sequence>
<proteinExistence type="predicted"/>
<gene>
    <name evidence="3" type="ORF">K444DRAFT_398550</name>
</gene>
<dbReference type="AlphaFoldDB" id="A0A2J6TAX8"/>
<dbReference type="Proteomes" id="UP000235371">
    <property type="component" value="Unassembled WGS sequence"/>
</dbReference>
<name>A0A2J6TAX8_9HELO</name>
<evidence type="ECO:0000313" key="3">
    <source>
        <dbReference type="EMBL" id="PMD60190.1"/>
    </source>
</evidence>
<feature type="transmembrane region" description="Helical" evidence="2">
    <location>
        <begin position="59"/>
        <end position="80"/>
    </location>
</feature>